<dbReference type="GO" id="GO:0003700">
    <property type="term" value="F:DNA-binding transcription factor activity"/>
    <property type="evidence" value="ECO:0007669"/>
    <property type="project" value="TreeGrafter"/>
</dbReference>
<dbReference type="OMA" id="TEKGHTY"/>
<dbReference type="EMBL" id="PIUK01000352">
    <property type="protein sequence ID" value="MBY6278129.1"/>
    <property type="molecule type" value="Genomic_DNA"/>
</dbReference>
<dbReference type="Proteomes" id="UP000732377">
    <property type="component" value="Unassembled WGS sequence"/>
</dbReference>
<name>A0A953ICA6_SYMTR</name>
<dbReference type="PANTHER" id="PTHR46797">
    <property type="entry name" value="HTH-TYPE TRANSCRIPTIONAL REGULATOR"/>
    <property type="match status" value="1"/>
</dbReference>
<protein>
    <submittedName>
        <fullName evidence="3">DNA-binding protein</fullName>
    </submittedName>
</protein>
<dbReference type="InterPro" id="IPR001387">
    <property type="entry name" value="Cro/C1-type_HTH"/>
</dbReference>
<dbReference type="PANTHER" id="PTHR46797:SF1">
    <property type="entry name" value="METHYLPHOSPHONATE SYNTHASE"/>
    <property type="match status" value="1"/>
</dbReference>
<reference evidence="3" key="1">
    <citation type="submission" date="2017-11" db="EMBL/GenBank/DDBJ databases">
        <title>Three new genomes from thermophilic consortium.</title>
        <authorList>
            <person name="Quaggio R."/>
            <person name="Amgarten D."/>
            <person name="Setubal J.C."/>
        </authorList>
    </citation>
    <scope>NUCLEOTIDE SEQUENCE</scope>
    <source>
        <strain evidence="3">ZCTH01-B2</strain>
    </source>
</reference>
<dbReference type="Gene3D" id="2.60.120.10">
    <property type="entry name" value="Jelly Rolls"/>
    <property type="match status" value="1"/>
</dbReference>
<dbReference type="GO" id="GO:0003677">
    <property type="term" value="F:DNA binding"/>
    <property type="evidence" value="ECO:0007669"/>
    <property type="project" value="UniProtKB-KW"/>
</dbReference>
<dbReference type="SMART" id="SM00530">
    <property type="entry name" value="HTH_XRE"/>
    <property type="match status" value="1"/>
</dbReference>
<dbReference type="SUPFAM" id="SSF47413">
    <property type="entry name" value="lambda repressor-like DNA-binding domains"/>
    <property type="match status" value="1"/>
</dbReference>
<evidence type="ECO:0000313" key="3">
    <source>
        <dbReference type="EMBL" id="MBY6278129.1"/>
    </source>
</evidence>
<evidence type="ECO:0000256" key="1">
    <source>
        <dbReference type="ARBA" id="ARBA00023125"/>
    </source>
</evidence>
<evidence type="ECO:0000259" key="2">
    <source>
        <dbReference type="PROSITE" id="PS50943"/>
    </source>
</evidence>
<dbReference type="InterPro" id="IPR013096">
    <property type="entry name" value="Cupin_2"/>
</dbReference>
<feature type="domain" description="HTH cro/C1-type" evidence="2">
    <location>
        <begin position="14"/>
        <end position="68"/>
    </location>
</feature>
<sequence>MCRGGAWMSLGHRIRQTRTQKGITLQELAERSGLSKGFLCQLENDKASPSLQALDRLSAGLGVPVALLLISQEERAHVVRANARQGYSMNGEGLSVQLLSAPGRSLKMMLLELAPGAATGGDNHVHEGEECHLVLQGTVRYRQGDEELILNEGDSLHWNGYIPHRVENCGDQPARILCVTTGAMEHMLESECNECS</sequence>
<dbReference type="InterPro" id="IPR010982">
    <property type="entry name" value="Lambda_DNA-bd_dom_sf"/>
</dbReference>
<dbReference type="Gene3D" id="1.10.260.40">
    <property type="entry name" value="lambda repressor-like DNA-binding domains"/>
    <property type="match status" value="1"/>
</dbReference>
<organism evidence="3 4">
    <name type="scientific">Symbiobacterium thermophilum</name>
    <dbReference type="NCBI Taxonomy" id="2734"/>
    <lineage>
        <taxon>Bacteria</taxon>
        <taxon>Bacillati</taxon>
        <taxon>Bacillota</taxon>
        <taxon>Clostridia</taxon>
        <taxon>Eubacteriales</taxon>
        <taxon>Symbiobacteriaceae</taxon>
        <taxon>Symbiobacterium</taxon>
    </lineage>
</organism>
<dbReference type="InterPro" id="IPR050807">
    <property type="entry name" value="TransReg_Diox_bact_type"/>
</dbReference>
<dbReference type="InterPro" id="IPR011051">
    <property type="entry name" value="RmlC_Cupin_sf"/>
</dbReference>
<dbReference type="Pfam" id="PF01381">
    <property type="entry name" value="HTH_3"/>
    <property type="match status" value="1"/>
</dbReference>
<dbReference type="GO" id="GO:0005829">
    <property type="term" value="C:cytosol"/>
    <property type="evidence" value="ECO:0007669"/>
    <property type="project" value="TreeGrafter"/>
</dbReference>
<dbReference type="PROSITE" id="PS50943">
    <property type="entry name" value="HTH_CROC1"/>
    <property type="match status" value="1"/>
</dbReference>
<dbReference type="CDD" id="cd00093">
    <property type="entry name" value="HTH_XRE"/>
    <property type="match status" value="1"/>
</dbReference>
<dbReference type="AlphaFoldDB" id="A0A953ICA6"/>
<gene>
    <name evidence="3" type="ORF">CWE10_18510</name>
</gene>
<dbReference type="CDD" id="cd02209">
    <property type="entry name" value="cupin_XRE_C"/>
    <property type="match status" value="1"/>
</dbReference>
<comment type="caution">
    <text evidence="3">The sequence shown here is derived from an EMBL/GenBank/DDBJ whole genome shotgun (WGS) entry which is preliminary data.</text>
</comment>
<accession>A0A953ICA6</accession>
<keyword evidence="1 3" id="KW-0238">DNA-binding</keyword>
<dbReference type="Pfam" id="PF07883">
    <property type="entry name" value="Cupin_2"/>
    <property type="match status" value="1"/>
</dbReference>
<dbReference type="InterPro" id="IPR014710">
    <property type="entry name" value="RmlC-like_jellyroll"/>
</dbReference>
<dbReference type="SUPFAM" id="SSF51182">
    <property type="entry name" value="RmlC-like cupins"/>
    <property type="match status" value="1"/>
</dbReference>
<evidence type="ECO:0000313" key="4">
    <source>
        <dbReference type="Proteomes" id="UP000732377"/>
    </source>
</evidence>
<proteinExistence type="predicted"/>